<evidence type="ECO:0000259" key="3">
    <source>
        <dbReference type="PROSITE" id="PS01031"/>
    </source>
</evidence>
<dbReference type="PANTHER" id="PTHR11527">
    <property type="entry name" value="HEAT-SHOCK PROTEIN 20 FAMILY MEMBER"/>
    <property type="match status" value="1"/>
</dbReference>
<name>A0A424Z3Z8_9EURY</name>
<proteinExistence type="inferred from homology"/>
<organism evidence="5 6">
    <name type="scientific">Methanosalsum natronophilum</name>
    <dbReference type="NCBI Taxonomy" id="768733"/>
    <lineage>
        <taxon>Archaea</taxon>
        <taxon>Methanobacteriati</taxon>
        <taxon>Methanobacteriota</taxon>
        <taxon>Stenosarchaea group</taxon>
        <taxon>Methanomicrobia</taxon>
        <taxon>Methanosarcinales</taxon>
        <taxon>Methanosarcinaceae</taxon>
        <taxon>Methanosalsum</taxon>
    </lineage>
</organism>
<evidence type="ECO:0000313" key="5">
    <source>
        <dbReference type="EMBL" id="RQD90964.1"/>
    </source>
</evidence>
<dbReference type="PROSITE" id="PS51203">
    <property type="entry name" value="CS"/>
    <property type="match status" value="1"/>
</dbReference>
<dbReference type="InterPro" id="IPR007052">
    <property type="entry name" value="CS_dom"/>
</dbReference>
<feature type="domain" description="CS" evidence="4">
    <location>
        <begin position="47"/>
        <end position="152"/>
    </location>
</feature>
<comment type="similarity">
    <text evidence="1 2">Belongs to the small heat shock protein (HSP20) family.</text>
</comment>
<dbReference type="Gene3D" id="2.60.40.790">
    <property type="match status" value="1"/>
</dbReference>
<comment type="caution">
    <text evidence="5">The sequence shown here is derived from an EMBL/GenBank/DDBJ whole genome shotgun (WGS) entry which is preliminary data.</text>
</comment>
<gene>
    <name evidence="5" type="ORF">D5R95_01430</name>
</gene>
<dbReference type="InterPro" id="IPR031107">
    <property type="entry name" value="Small_HSP"/>
</dbReference>
<feature type="domain" description="SHSP" evidence="3">
    <location>
        <begin position="42"/>
        <end position="154"/>
    </location>
</feature>
<protein>
    <submittedName>
        <fullName evidence="5">Hsp20/alpha crystallin family protein</fullName>
    </submittedName>
</protein>
<dbReference type="FunFam" id="2.60.40.790:FF:000072">
    <property type="entry name" value="Small heat shock protein HSP16.5"/>
    <property type="match status" value="1"/>
</dbReference>
<evidence type="ECO:0000256" key="2">
    <source>
        <dbReference type="RuleBase" id="RU003616"/>
    </source>
</evidence>
<dbReference type="SUPFAM" id="SSF49764">
    <property type="entry name" value="HSP20-like chaperones"/>
    <property type="match status" value="1"/>
</dbReference>
<evidence type="ECO:0000313" key="6">
    <source>
        <dbReference type="Proteomes" id="UP000284763"/>
    </source>
</evidence>
<dbReference type="InterPro" id="IPR002068">
    <property type="entry name" value="A-crystallin/Hsp20_dom"/>
</dbReference>
<dbReference type="RefSeq" id="WP_259134242.1">
    <property type="nucleotide sequence ID" value="NZ_JANUCS010000005.1"/>
</dbReference>
<sequence>MKKVGFPRRRGLLGPWDPFEEIRRTQDRLNELFDEISPGTELSTDNVMAPLIDVEENENNVVVTADIPGINKEDIDISINDDMLQITGKCQTESEEKNENYIHRERAYSMFSRAVKLPASVQEDGATAKLENGVLKVTLPKSQIEDKEKKILIE</sequence>
<dbReference type="Pfam" id="PF00011">
    <property type="entry name" value="HSP20"/>
    <property type="match status" value="1"/>
</dbReference>
<dbReference type="CDD" id="cd06464">
    <property type="entry name" value="ACD_sHsps-like"/>
    <property type="match status" value="1"/>
</dbReference>
<evidence type="ECO:0000259" key="4">
    <source>
        <dbReference type="PROSITE" id="PS51203"/>
    </source>
</evidence>
<accession>A0A424Z3Z8</accession>
<dbReference type="PROSITE" id="PS01031">
    <property type="entry name" value="SHSP"/>
    <property type="match status" value="1"/>
</dbReference>
<dbReference type="AlphaFoldDB" id="A0A424Z3Z8"/>
<evidence type="ECO:0000256" key="1">
    <source>
        <dbReference type="PROSITE-ProRule" id="PRU00285"/>
    </source>
</evidence>
<dbReference type="EMBL" id="QZAB01000099">
    <property type="protein sequence ID" value="RQD90964.1"/>
    <property type="molecule type" value="Genomic_DNA"/>
</dbReference>
<dbReference type="InterPro" id="IPR008978">
    <property type="entry name" value="HSP20-like_chaperone"/>
</dbReference>
<reference evidence="5 6" key="1">
    <citation type="submission" date="2018-08" db="EMBL/GenBank/DDBJ databases">
        <title>The metabolism and importance of syntrophic acetate oxidation coupled to methane or sulfide production in haloalkaline environments.</title>
        <authorList>
            <person name="Timmers P.H.A."/>
            <person name="Vavourakis C.D."/>
            <person name="Sorokin D.Y."/>
            <person name="Sinninghe Damste J.S."/>
            <person name="Muyzer G."/>
            <person name="Stams A.J.M."/>
            <person name="Plugge C.M."/>
        </authorList>
    </citation>
    <scope>NUCLEOTIDE SEQUENCE [LARGE SCALE GENOMIC DNA]</scope>
    <source>
        <strain evidence="5">MSAO_Arc3</strain>
    </source>
</reference>
<dbReference type="Proteomes" id="UP000284763">
    <property type="component" value="Unassembled WGS sequence"/>
</dbReference>